<dbReference type="AlphaFoldDB" id="A0A7W3P7F0"/>
<accession>A0A7W3P7F0</accession>
<keyword evidence="1" id="KW-0472">Membrane</keyword>
<comment type="caution">
    <text evidence="2">The sequence shown here is derived from an EMBL/GenBank/DDBJ whole genome shotgun (WGS) entry which is preliminary data.</text>
</comment>
<dbReference type="Proteomes" id="UP000523079">
    <property type="component" value="Unassembled WGS sequence"/>
</dbReference>
<name>A0A7W3P7F0_9ACTN</name>
<proteinExistence type="predicted"/>
<feature type="transmembrane region" description="Helical" evidence="1">
    <location>
        <begin position="20"/>
        <end position="42"/>
    </location>
</feature>
<dbReference type="RefSeq" id="WP_182561552.1">
    <property type="nucleotide sequence ID" value="NZ_JACGWT010000006.1"/>
</dbReference>
<gene>
    <name evidence="2" type="ORF">FHX74_003599</name>
</gene>
<keyword evidence="1" id="KW-0812">Transmembrane</keyword>
<evidence type="ECO:0000256" key="1">
    <source>
        <dbReference type="SAM" id="Phobius"/>
    </source>
</evidence>
<organism evidence="2 3">
    <name type="scientific">Microlunatus kandeliicorticis</name>
    <dbReference type="NCBI Taxonomy" id="1759536"/>
    <lineage>
        <taxon>Bacteria</taxon>
        <taxon>Bacillati</taxon>
        <taxon>Actinomycetota</taxon>
        <taxon>Actinomycetes</taxon>
        <taxon>Propionibacteriales</taxon>
        <taxon>Propionibacteriaceae</taxon>
        <taxon>Microlunatus</taxon>
    </lineage>
</organism>
<dbReference type="EMBL" id="JACGWT010000006">
    <property type="protein sequence ID" value="MBA8795958.1"/>
    <property type="molecule type" value="Genomic_DNA"/>
</dbReference>
<reference evidence="2 3" key="1">
    <citation type="submission" date="2020-07" db="EMBL/GenBank/DDBJ databases">
        <title>Sequencing the genomes of 1000 actinobacteria strains.</title>
        <authorList>
            <person name="Klenk H.-P."/>
        </authorList>
    </citation>
    <scope>NUCLEOTIDE SEQUENCE [LARGE SCALE GENOMIC DNA]</scope>
    <source>
        <strain evidence="2 3">DSM 100723</strain>
    </source>
</reference>
<keyword evidence="3" id="KW-1185">Reference proteome</keyword>
<protein>
    <submittedName>
        <fullName evidence="2">Uncharacterized protein</fullName>
    </submittedName>
</protein>
<evidence type="ECO:0000313" key="2">
    <source>
        <dbReference type="EMBL" id="MBA8795958.1"/>
    </source>
</evidence>
<keyword evidence="1" id="KW-1133">Transmembrane helix</keyword>
<sequence length="48" mass="5028">MTVGLTVLQTALETELPLPPWAFGLIAFGILVSLLLITLAAGKGRPHS</sequence>
<evidence type="ECO:0000313" key="3">
    <source>
        <dbReference type="Proteomes" id="UP000523079"/>
    </source>
</evidence>